<organism evidence="3 4">
    <name type="scientific">Pseudarthrobacter phenanthrenivorans</name>
    <name type="common">Arthrobacter phenanthrenivorans</name>
    <dbReference type="NCBI Taxonomy" id="361575"/>
    <lineage>
        <taxon>Bacteria</taxon>
        <taxon>Bacillati</taxon>
        <taxon>Actinomycetota</taxon>
        <taxon>Actinomycetes</taxon>
        <taxon>Micrococcales</taxon>
        <taxon>Micrococcaceae</taxon>
        <taxon>Pseudarthrobacter</taxon>
    </lineage>
</organism>
<dbReference type="AlphaFoldDB" id="A0A3B0FAG3"/>
<dbReference type="Proteomes" id="UP000273159">
    <property type="component" value="Unassembled WGS sequence"/>
</dbReference>
<dbReference type="Gene3D" id="3.50.50.60">
    <property type="entry name" value="FAD/NAD(P)-binding domain"/>
    <property type="match status" value="1"/>
</dbReference>
<reference evidence="4" key="2">
    <citation type="submission" date="2018-10" db="EMBL/GenBank/DDBJ databases">
        <authorList>
            <person name="Wang Y."/>
            <person name="Wang J."/>
            <person name="Yang X."/>
            <person name="Wang Z."/>
            <person name="Huang Y."/>
        </authorList>
    </citation>
    <scope>NUCLEOTIDE SEQUENCE [LARGE SCALE GENOMIC DNA]</scope>
    <source>
        <strain evidence="4">J015</strain>
    </source>
</reference>
<name>A0A3B0FAG3_PSEPS</name>
<dbReference type="SUPFAM" id="SSF51905">
    <property type="entry name" value="FAD/NAD(P)-binding domain"/>
    <property type="match status" value="1"/>
</dbReference>
<evidence type="ECO:0000313" key="3">
    <source>
        <dbReference type="EMBL" id="RKO19963.1"/>
    </source>
</evidence>
<dbReference type="EMBL" id="RBNH01000029">
    <property type="protein sequence ID" value="RKO19963.1"/>
    <property type="molecule type" value="Genomic_DNA"/>
</dbReference>
<accession>A0A3B0FAG3</accession>
<dbReference type="InterPro" id="IPR036188">
    <property type="entry name" value="FAD/NAD-bd_sf"/>
</dbReference>
<evidence type="ECO:0000259" key="2">
    <source>
        <dbReference type="Pfam" id="PF01593"/>
    </source>
</evidence>
<gene>
    <name evidence="3" type="ORF">D7Z96_19670</name>
</gene>
<reference evidence="3 4" key="1">
    <citation type="submission" date="2018-10" db="EMBL/GenBank/DDBJ databases">
        <title>Genome-guide identification and characterization of bacteria that degrade polycyclic aromatic hydrocarbons and resist hexavalent chromium simultaneously.</title>
        <authorList>
            <person name="Feng H."/>
        </authorList>
    </citation>
    <scope>NUCLEOTIDE SEQUENCE [LARGE SCALE GENOMIC DNA]</scope>
    <source>
        <strain evidence="3 4">J015</strain>
    </source>
</reference>
<protein>
    <submittedName>
        <fullName evidence="3">FAD-dependent oxidoreductase</fullName>
    </submittedName>
</protein>
<evidence type="ECO:0000313" key="4">
    <source>
        <dbReference type="Proteomes" id="UP000273159"/>
    </source>
</evidence>
<dbReference type="InterPro" id="IPR002937">
    <property type="entry name" value="Amino_oxidase"/>
</dbReference>
<dbReference type="PRINTS" id="PR00419">
    <property type="entry name" value="ADXRDTASE"/>
</dbReference>
<comment type="caution">
    <text evidence="3">The sequence shown here is derived from an EMBL/GenBank/DDBJ whole genome shotgun (WGS) entry which is preliminary data.</text>
</comment>
<feature type="compositionally biased region" description="Basic residues" evidence="1">
    <location>
        <begin position="1"/>
        <end position="12"/>
    </location>
</feature>
<feature type="domain" description="Amine oxidase" evidence="2">
    <location>
        <begin position="35"/>
        <end position="428"/>
    </location>
</feature>
<dbReference type="InterPro" id="IPR050281">
    <property type="entry name" value="Flavin_monoamine_oxidase"/>
</dbReference>
<sequence length="436" mass="46309">MARPGHRSRSKPHQVQARSTTMTATPRIAIIGAGLAGLAAATQLVKSGRDVTVYEARDRVGGRVWSETITAAGAQHVIERGAEFVLNGYTTLRSYCSEHGLELVDTGMSYYIRKPGDSPEVTLEDMALLGKQAATAAASGQGTRSVADVLDEIGAAGPVRDALESRIEVSTAVRVDQVTAEETLDHVASVEPGPSWRIGGGNQSLPKAMARELGDRIRFRTKVEAIAQADDKVIVSTGIESEVYDYAVVALPFGVLNYSETLGIDLPDWKREAMTRVVQGNAAKLHLALDEIPATSAVMSVADRFWSWTAVASGGVVAPVLNCFGGELGHLEKLHVDVNGNEWETRVRGLRSDLSVAHTAAVLTAWPFDPLAKGAYTAHAPGFSAQDAEALAAPHGRLFFAGEYIDPEFTGLMEGALRSGDRAAQALISISEGIPA</sequence>
<dbReference type="Pfam" id="PF01593">
    <property type="entry name" value="Amino_oxidase"/>
    <property type="match status" value="1"/>
</dbReference>
<proteinExistence type="predicted"/>
<evidence type="ECO:0000256" key="1">
    <source>
        <dbReference type="SAM" id="MobiDB-lite"/>
    </source>
</evidence>
<dbReference type="PANTHER" id="PTHR10742:SF410">
    <property type="entry name" value="LYSINE-SPECIFIC HISTONE DEMETHYLASE 2"/>
    <property type="match status" value="1"/>
</dbReference>
<feature type="region of interest" description="Disordered" evidence="1">
    <location>
        <begin position="1"/>
        <end position="21"/>
    </location>
</feature>
<dbReference type="GO" id="GO:0016491">
    <property type="term" value="F:oxidoreductase activity"/>
    <property type="evidence" value="ECO:0007669"/>
    <property type="project" value="InterPro"/>
</dbReference>
<dbReference type="PANTHER" id="PTHR10742">
    <property type="entry name" value="FLAVIN MONOAMINE OXIDASE"/>
    <property type="match status" value="1"/>
</dbReference>